<dbReference type="HOGENOM" id="CLU_183003_1_1_3"/>
<dbReference type="KEGG" id="ter:Tery_1997"/>
<evidence type="ECO:0000313" key="1">
    <source>
        <dbReference type="EMBL" id="ABG51246.1"/>
    </source>
</evidence>
<protein>
    <submittedName>
        <fullName evidence="1">Uncharacterized protein</fullName>
    </submittedName>
</protein>
<name>Q113S8_TRIEI</name>
<proteinExistence type="predicted"/>
<dbReference type="AlphaFoldDB" id="Q113S8"/>
<organism evidence="1">
    <name type="scientific">Trichodesmium erythraeum (strain IMS101)</name>
    <dbReference type="NCBI Taxonomy" id="203124"/>
    <lineage>
        <taxon>Bacteria</taxon>
        <taxon>Bacillati</taxon>
        <taxon>Cyanobacteriota</taxon>
        <taxon>Cyanophyceae</taxon>
        <taxon>Oscillatoriophycideae</taxon>
        <taxon>Oscillatoriales</taxon>
        <taxon>Microcoleaceae</taxon>
        <taxon>Trichodesmium</taxon>
    </lineage>
</organism>
<sequence length="78" mass="8930">MTPTMLRQLWSIIENSQATILVSLDDATLVQWLIKQLKTRTGINCRDADLMNEYIISRLSLIRDLAEERLGTKTSPLL</sequence>
<reference evidence="1" key="1">
    <citation type="submission" date="2006-06" db="EMBL/GenBank/DDBJ databases">
        <title>Complete sequence of Trichodesmium erythraeum IMS101.</title>
        <authorList>
            <consortium name="US DOE Joint Genome Institute"/>
            <person name="Copeland A."/>
            <person name="Lucas S."/>
            <person name="Lapidus A."/>
            <person name="Barry K."/>
            <person name="Detter J.C."/>
            <person name="Glavina del Rio T."/>
            <person name="Hammon N."/>
            <person name="Israni S."/>
            <person name="Dalin E."/>
            <person name="Tice H."/>
            <person name="Pitluck S."/>
            <person name="Kiss H."/>
            <person name="Munk A.C."/>
            <person name="Brettin T."/>
            <person name="Bruce D."/>
            <person name="Han C."/>
            <person name="Tapia R."/>
            <person name="Gilna P."/>
            <person name="Schmutz J."/>
            <person name="Larimer F."/>
            <person name="Land M."/>
            <person name="Hauser L."/>
            <person name="Kyrpides N."/>
            <person name="Kim E."/>
            <person name="Richardson P."/>
        </authorList>
    </citation>
    <scope>NUCLEOTIDE SEQUENCE [LARGE SCALE GENOMIC DNA]</scope>
    <source>
        <strain evidence="1">IMS101</strain>
    </source>
</reference>
<dbReference type="EMBL" id="CP000393">
    <property type="protein sequence ID" value="ABG51246.1"/>
    <property type="molecule type" value="Genomic_DNA"/>
</dbReference>
<dbReference type="eggNOG" id="ENOG50331PV">
    <property type="taxonomic scope" value="Bacteria"/>
</dbReference>
<accession>Q113S8</accession>
<dbReference type="OrthoDB" id="426600at2"/>
<dbReference type="RefSeq" id="WP_011611619.1">
    <property type="nucleotide sequence ID" value="NC_008312.1"/>
</dbReference>
<gene>
    <name evidence="1" type="ordered locus">Tery_1997</name>
</gene>